<dbReference type="GO" id="GO:0002181">
    <property type="term" value="P:cytoplasmic translation"/>
    <property type="evidence" value="ECO:0007669"/>
    <property type="project" value="TreeGrafter"/>
</dbReference>
<dbReference type="GO" id="GO:0016740">
    <property type="term" value="F:transferase activity"/>
    <property type="evidence" value="ECO:0007669"/>
    <property type="project" value="InterPro"/>
</dbReference>
<dbReference type="HAMAP" id="MF_01320_B">
    <property type="entry name" value="Ribosomal_uL2_B"/>
    <property type="match status" value="1"/>
</dbReference>
<dbReference type="SUPFAM" id="SSF50104">
    <property type="entry name" value="Translation proteins SH3-like domain"/>
    <property type="match status" value="1"/>
</dbReference>
<feature type="domain" description="Large ribosomal subunit protein uL2 C-terminal" evidence="7">
    <location>
        <begin position="100"/>
        <end position="229"/>
    </location>
</feature>
<dbReference type="Gene3D" id="2.30.30.30">
    <property type="match status" value="1"/>
</dbReference>
<dbReference type="Gene3D" id="4.10.950.10">
    <property type="entry name" value="Ribosomal protein L2, domain 3"/>
    <property type="match status" value="1"/>
</dbReference>
<reference evidence="9 10" key="1">
    <citation type="journal article" date="2015" name="Nature">
        <title>rRNA introns, odd ribosomes, and small enigmatic genomes across a large radiation of phyla.</title>
        <authorList>
            <person name="Brown C.T."/>
            <person name="Hug L.A."/>
            <person name="Thomas B.C."/>
            <person name="Sharon I."/>
            <person name="Castelle C.J."/>
            <person name="Singh A."/>
            <person name="Wilkins M.J."/>
            <person name="Williams K.H."/>
            <person name="Banfield J.F."/>
        </authorList>
    </citation>
    <scope>NUCLEOTIDE SEQUENCE [LARGE SCALE GENOMIC DNA]</scope>
</reference>
<dbReference type="PIRSF" id="PIRSF002158">
    <property type="entry name" value="Ribosomal_L2"/>
    <property type="match status" value="1"/>
</dbReference>
<evidence type="ECO:0000256" key="6">
    <source>
        <dbReference type="SAM" id="MobiDB-lite"/>
    </source>
</evidence>
<dbReference type="InterPro" id="IPR022669">
    <property type="entry name" value="Ribosomal_uL2_C"/>
</dbReference>
<proteinExistence type="inferred from homology"/>
<dbReference type="Proteomes" id="UP000034588">
    <property type="component" value="Unassembled WGS sequence"/>
</dbReference>
<feature type="domain" description="Large ribosomal subunit protein uL2 RNA-binding" evidence="8">
    <location>
        <begin position="18"/>
        <end position="94"/>
    </location>
</feature>
<dbReference type="FunFam" id="2.30.30.30:FF:000001">
    <property type="entry name" value="50S ribosomal protein L2"/>
    <property type="match status" value="1"/>
</dbReference>
<dbReference type="FunFam" id="4.10.950.10:FF:000001">
    <property type="entry name" value="50S ribosomal protein L2"/>
    <property type="match status" value="1"/>
</dbReference>
<feature type="region of interest" description="Disordered" evidence="6">
    <location>
        <begin position="187"/>
        <end position="251"/>
    </location>
</feature>
<dbReference type="PANTHER" id="PTHR13691">
    <property type="entry name" value="RIBOSOMAL PROTEIN L2"/>
    <property type="match status" value="1"/>
</dbReference>
<gene>
    <name evidence="5" type="primary">rplB</name>
    <name evidence="9" type="ORF">UY48_C0019G0014</name>
</gene>
<dbReference type="InterPro" id="IPR014722">
    <property type="entry name" value="Rib_uL2_dom2"/>
</dbReference>
<dbReference type="SMART" id="SM01382">
    <property type="entry name" value="Ribosomal_L2_C"/>
    <property type="match status" value="1"/>
</dbReference>
<evidence type="ECO:0000256" key="3">
    <source>
        <dbReference type="ARBA" id="ARBA00023274"/>
    </source>
</evidence>
<name>A0A0G1VY86_9BACT</name>
<comment type="subunit">
    <text evidence="5">Part of the 50S ribosomal subunit. Forms a bridge to the 30S subunit in the 70S ribosome.</text>
</comment>
<dbReference type="NCBIfam" id="TIGR01171">
    <property type="entry name" value="rplB_bact"/>
    <property type="match status" value="1"/>
</dbReference>
<dbReference type="Gene3D" id="2.40.50.140">
    <property type="entry name" value="Nucleic acid-binding proteins"/>
    <property type="match status" value="1"/>
</dbReference>
<evidence type="ECO:0000256" key="2">
    <source>
        <dbReference type="ARBA" id="ARBA00022980"/>
    </source>
</evidence>
<evidence type="ECO:0000313" key="10">
    <source>
        <dbReference type="Proteomes" id="UP000034588"/>
    </source>
</evidence>
<evidence type="ECO:0000313" key="9">
    <source>
        <dbReference type="EMBL" id="KKW11433.1"/>
    </source>
</evidence>
<dbReference type="EMBL" id="LCQD01000019">
    <property type="protein sequence ID" value="KKW11433.1"/>
    <property type="molecule type" value="Genomic_DNA"/>
</dbReference>
<dbReference type="InterPro" id="IPR005880">
    <property type="entry name" value="Ribosomal_uL2_bac/org-type"/>
</dbReference>
<dbReference type="InterPro" id="IPR008991">
    <property type="entry name" value="Translation_prot_SH3-like_sf"/>
</dbReference>
<dbReference type="InterPro" id="IPR002171">
    <property type="entry name" value="Ribosomal_uL2"/>
</dbReference>
<dbReference type="GO" id="GO:0003735">
    <property type="term" value="F:structural constituent of ribosome"/>
    <property type="evidence" value="ECO:0007669"/>
    <property type="project" value="InterPro"/>
</dbReference>
<keyword evidence="3 5" id="KW-0687">Ribonucleoprotein</keyword>
<evidence type="ECO:0000256" key="1">
    <source>
        <dbReference type="ARBA" id="ARBA00005636"/>
    </source>
</evidence>
<keyword evidence="5" id="KW-0694">RNA-binding</keyword>
<comment type="function">
    <text evidence="5">One of the primary rRNA binding proteins. Required for association of the 30S and 50S subunits to form the 70S ribosome, for tRNA binding and peptide bond formation. It has been suggested to have peptidyltransferase activity; this is somewhat controversial. Makes several contacts with the 16S rRNA in the 70S ribosome.</text>
</comment>
<accession>A0A0G1VY86</accession>
<organism evidence="9 10">
    <name type="scientific">Candidatus Gottesmanbacteria bacterium GW2011_GWB1_49_7</name>
    <dbReference type="NCBI Taxonomy" id="1618448"/>
    <lineage>
        <taxon>Bacteria</taxon>
        <taxon>Candidatus Gottesmaniibacteriota</taxon>
    </lineage>
</organism>
<comment type="caution">
    <text evidence="9">The sequence shown here is derived from an EMBL/GenBank/DDBJ whole genome shotgun (WGS) entry which is preliminary data.</text>
</comment>
<dbReference type="AlphaFoldDB" id="A0A0G1VY86"/>
<keyword evidence="5" id="KW-0699">rRNA-binding</keyword>
<dbReference type="InterPro" id="IPR012340">
    <property type="entry name" value="NA-bd_OB-fold"/>
</dbReference>
<protein>
    <recommendedName>
        <fullName evidence="4 5">Large ribosomal subunit protein uL2</fullName>
    </recommendedName>
</protein>
<evidence type="ECO:0000256" key="4">
    <source>
        <dbReference type="ARBA" id="ARBA00035242"/>
    </source>
</evidence>
<dbReference type="InterPro" id="IPR022666">
    <property type="entry name" value="Ribosomal_uL2_RNA-bd_dom"/>
</dbReference>
<evidence type="ECO:0000256" key="5">
    <source>
        <dbReference type="HAMAP-Rule" id="MF_01320"/>
    </source>
</evidence>
<dbReference type="GO" id="GO:0019843">
    <property type="term" value="F:rRNA binding"/>
    <property type="evidence" value="ECO:0007669"/>
    <property type="project" value="UniProtKB-UniRule"/>
</dbReference>
<dbReference type="SMART" id="SM01383">
    <property type="entry name" value="Ribosomal_L2"/>
    <property type="match status" value="1"/>
</dbReference>
<sequence length="251" mass="27262">MKYKAPKSLTVILPKQSGRDVAGHVSMRHQGGRHKRYYRTIDWKRDKVGVAARVVALEYDPNRSCQIALLHYADGEKRYMLAPVGLTVGMKVLSSDTADIAPGNSLPLGSMPVGTLVHNVEIKPGRGAQMIRSAGSAATVLARDGNAVQLKLPSGEIRVFDTACRATVGQLGNVEWRNRVIGKAGTSRHMGIRPGVRGVAMNPRSHPHGGGEGRSGIGMSSPKSPWGKHTLGKKTRSKKKYSNKFILQRRK</sequence>
<dbReference type="GO" id="GO:0015934">
    <property type="term" value="C:large ribosomal subunit"/>
    <property type="evidence" value="ECO:0007669"/>
    <property type="project" value="InterPro"/>
</dbReference>
<feature type="compositionally biased region" description="Basic residues" evidence="6">
    <location>
        <begin position="230"/>
        <end position="251"/>
    </location>
</feature>
<keyword evidence="2 5" id="KW-0689">Ribosomal protein</keyword>
<evidence type="ECO:0000259" key="7">
    <source>
        <dbReference type="SMART" id="SM01382"/>
    </source>
</evidence>
<dbReference type="PANTHER" id="PTHR13691:SF5">
    <property type="entry name" value="LARGE RIBOSOMAL SUBUNIT PROTEIN UL2M"/>
    <property type="match status" value="1"/>
</dbReference>
<comment type="similarity">
    <text evidence="1 5">Belongs to the universal ribosomal protein uL2 family.</text>
</comment>
<dbReference type="InterPro" id="IPR014726">
    <property type="entry name" value="Ribosomal_uL2_dom3"/>
</dbReference>
<evidence type="ECO:0000259" key="8">
    <source>
        <dbReference type="SMART" id="SM01383"/>
    </source>
</evidence>
<dbReference type="PATRIC" id="fig|1618448.3.peg.761"/>
<dbReference type="Pfam" id="PF03947">
    <property type="entry name" value="Ribosomal_L2_C"/>
    <property type="match status" value="1"/>
</dbReference>
<dbReference type="Pfam" id="PF00181">
    <property type="entry name" value="Ribosomal_L2_N"/>
    <property type="match status" value="1"/>
</dbReference>
<dbReference type="SUPFAM" id="SSF50249">
    <property type="entry name" value="Nucleic acid-binding proteins"/>
    <property type="match status" value="1"/>
</dbReference>